<comment type="subcellular location">
    <subcellularLocation>
        <location evidence="1">Cell membrane</location>
        <topology evidence="1">Multi-pass membrane protein</topology>
    </subcellularLocation>
</comment>
<organism evidence="11 12">
    <name type="scientific">Candidatus Pullichristensenella stercorigallinarum</name>
    <dbReference type="NCBI Taxonomy" id="2840909"/>
    <lineage>
        <taxon>Bacteria</taxon>
        <taxon>Bacillati</taxon>
        <taxon>Bacillota</taxon>
        <taxon>Clostridia</taxon>
        <taxon>Candidatus Pullichristensenella</taxon>
    </lineage>
</organism>
<keyword evidence="7 10" id="KW-1133">Transmembrane helix</keyword>
<reference evidence="11" key="2">
    <citation type="journal article" date="2021" name="PeerJ">
        <title>Extensive microbial diversity within the chicken gut microbiome revealed by metagenomics and culture.</title>
        <authorList>
            <person name="Gilroy R."/>
            <person name="Ravi A."/>
            <person name="Getino M."/>
            <person name="Pursley I."/>
            <person name="Horton D.L."/>
            <person name="Alikhan N.F."/>
            <person name="Baker D."/>
            <person name="Gharbi K."/>
            <person name="Hall N."/>
            <person name="Watson M."/>
            <person name="Adriaenssens E.M."/>
            <person name="Foster-Nyarko E."/>
            <person name="Jarju S."/>
            <person name="Secka A."/>
            <person name="Antonio M."/>
            <person name="Oren A."/>
            <person name="Chaudhuri R.R."/>
            <person name="La Ragione R."/>
            <person name="Hildebrand F."/>
            <person name="Pallen M.J."/>
        </authorList>
    </citation>
    <scope>NUCLEOTIDE SEQUENCE</scope>
    <source>
        <strain evidence="11">ChiSjej6B24-2974</strain>
    </source>
</reference>
<protein>
    <submittedName>
        <fullName evidence="11">Trk family potassium uptake protein</fullName>
    </submittedName>
</protein>
<evidence type="ECO:0000256" key="9">
    <source>
        <dbReference type="ARBA" id="ARBA00023136"/>
    </source>
</evidence>
<dbReference type="GO" id="GO:0005886">
    <property type="term" value="C:plasma membrane"/>
    <property type="evidence" value="ECO:0007669"/>
    <property type="project" value="UniProtKB-SubCell"/>
</dbReference>
<feature type="transmembrane region" description="Helical" evidence="10">
    <location>
        <begin position="129"/>
        <end position="149"/>
    </location>
</feature>
<evidence type="ECO:0000256" key="6">
    <source>
        <dbReference type="ARBA" id="ARBA00022958"/>
    </source>
</evidence>
<dbReference type="PANTHER" id="PTHR32024:SF1">
    <property type="entry name" value="KTR SYSTEM POTASSIUM UPTAKE PROTEIN B"/>
    <property type="match status" value="1"/>
</dbReference>
<feature type="transmembrane region" description="Helical" evidence="10">
    <location>
        <begin position="300"/>
        <end position="326"/>
    </location>
</feature>
<evidence type="ECO:0000256" key="4">
    <source>
        <dbReference type="ARBA" id="ARBA00022538"/>
    </source>
</evidence>
<evidence type="ECO:0000256" key="5">
    <source>
        <dbReference type="ARBA" id="ARBA00022692"/>
    </source>
</evidence>
<evidence type="ECO:0000256" key="2">
    <source>
        <dbReference type="ARBA" id="ARBA00022448"/>
    </source>
</evidence>
<keyword evidence="9 10" id="KW-0472">Membrane</keyword>
<evidence type="ECO:0000313" key="12">
    <source>
        <dbReference type="Proteomes" id="UP000824260"/>
    </source>
</evidence>
<dbReference type="AlphaFoldDB" id="A0A9D0ZLR3"/>
<evidence type="ECO:0000256" key="10">
    <source>
        <dbReference type="SAM" id="Phobius"/>
    </source>
</evidence>
<evidence type="ECO:0000256" key="7">
    <source>
        <dbReference type="ARBA" id="ARBA00022989"/>
    </source>
</evidence>
<feature type="transmembrane region" description="Helical" evidence="10">
    <location>
        <begin position="353"/>
        <end position="374"/>
    </location>
</feature>
<proteinExistence type="predicted"/>
<evidence type="ECO:0000256" key="8">
    <source>
        <dbReference type="ARBA" id="ARBA00023065"/>
    </source>
</evidence>
<comment type="caution">
    <text evidence="11">The sequence shown here is derived from an EMBL/GenBank/DDBJ whole genome shotgun (WGS) entry which is preliminary data.</text>
</comment>
<accession>A0A9D0ZLR3</accession>
<dbReference type="NCBIfam" id="TIGR00933">
    <property type="entry name" value="2a38"/>
    <property type="match status" value="1"/>
</dbReference>
<keyword evidence="4" id="KW-0633">Potassium transport</keyword>
<dbReference type="EMBL" id="DVFZ01000014">
    <property type="protein sequence ID" value="HIQ81751.1"/>
    <property type="molecule type" value="Genomic_DNA"/>
</dbReference>
<dbReference type="Pfam" id="PF02386">
    <property type="entry name" value="TrkH"/>
    <property type="match status" value="1"/>
</dbReference>
<keyword evidence="2" id="KW-0813">Transport</keyword>
<feature type="transmembrane region" description="Helical" evidence="10">
    <location>
        <begin position="194"/>
        <end position="212"/>
    </location>
</feature>
<keyword evidence="3" id="KW-1003">Cell membrane</keyword>
<evidence type="ECO:0000256" key="3">
    <source>
        <dbReference type="ARBA" id="ARBA00022475"/>
    </source>
</evidence>
<evidence type="ECO:0000256" key="1">
    <source>
        <dbReference type="ARBA" id="ARBA00004651"/>
    </source>
</evidence>
<sequence length="451" mass="48644">MKHDGHGARPVMSTTRVVVLGFAFVILLGALLLTLPISSSTGVSVGFFDALFTSTSCVCVTGLVVVDTGTAFSTFGHVVIILLIQIGGLGFMSVAMLYFMLLGKRVTLGTRLVIQESLNEDRIGGLVRMMRWVIFSALSIEGIGALILSTRFIPIYGFGKGLWYGVFHSISAFCNAGFDLIGNYQNLMPFQYDPVVNITICLLIIIGGLGFAVLQDIKHNRSFRKLRLHSKLVITFTAILLFGGTLIVLLVEWSNPATLGPMNFFQKLQAAFFQSVTLRTAGFNTIDQASLLPATKMISVILMFIGASPASTGGGVKTSTMAVLCLNVRMVARGRSEIAAYHRTINRDTMQRALAIVMIGLAVLLIDIMALTLLEPQANFLDLAFECASALGTVGVSSVGTGTLEPVSRMLLILAMYIGRVGPLTLTMALGHKQAQTKDAFRYPEERVLVG</sequence>
<feature type="transmembrane region" description="Helical" evidence="10">
    <location>
        <begin position="410"/>
        <end position="430"/>
    </location>
</feature>
<dbReference type="InterPro" id="IPR003445">
    <property type="entry name" value="Cat_transpt"/>
</dbReference>
<reference evidence="11" key="1">
    <citation type="submission" date="2020-10" db="EMBL/GenBank/DDBJ databases">
        <authorList>
            <person name="Gilroy R."/>
        </authorList>
    </citation>
    <scope>NUCLEOTIDE SEQUENCE</scope>
    <source>
        <strain evidence="11">ChiSjej6B24-2974</strain>
    </source>
</reference>
<name>A0A9D0ZLR3_9FIRM</name>
<feature type="transmembrane region" description="Helical" evidence="10">
    <location>
        <begin position="17"/>
        <end position="37"/>
    </location>
</feature>
<keyword evidence="8" id="KW-0406">Ion transport</keyword>
<keyword evidence="5 10" id="KW-0812">Transmembrane</keyword>
<gene>
    <name evidence="11" type="ORF">IAA52_01475</name>
</gene>
<dbReference type="PANTHER" id="PTHR32024">
    <property type="entry name" value="TRK SYSTEM POTASSIUM UPTAKE PROTEIN TRKG-RELATED"/>
    <property type="match status" value="1"/>
</dbReference>
<dbReference type="Proteomes" id="UP000824260">
    <property type="component" value="Unassembled WGS sequence"/>
</dbReference>
<feature type="transmembrane region" description="Helical" evidence="10">
    <location>
        <begin position="232"/>
        <end position="251"/>
    </location>
</feature>
<evidence type="ECO:0000313" key="11">
    <source>
        <dbReference type="EMBL" id="HIQ81751.1"/>
    </source>
</evidence>
<dbReference type="GO" id="GO:0015379">
    <property type="term" value="F:potassium:chloride symporter activity"/>
    <property type="evidence" value="ECO:0007669"/>
    <property type="project" value="InterPro"/>
</dbReference>
<feature type="transmembrane region" description="Helical" evidence="10">
    <location>
        <begin position="43"/>
        <end position="66"/>
    </location>
</feature>
<dbReference type="InterPro" id="IPR004772">
    <property type="entry name" value="TrkH"/>
</dbReference>
<feature type="transmembrane region" description="Helical" evidence="10">
    <location>
        <begin position="78"/>
        <end position="101"/>
    </location>
</feature>
<keyword evidence="6" id="KW-0630">Potassium</keyword>